<keyword evidence="10" id="KW-0812">Transmembrane</keyword>
<proteinExistence type="inferred from homology"/>
<dbReference type="Ensembl" id="ENSELUT00000104635.1">
    <property type="protein sequence ID" value="ENSELUP00000088455.1"/>
    <property type="gene ID" value="ENSELUG00000042833.1"/>
</dbReference>
<dbReference type="PANTHER" id="PTHR47613">
    <property type="entry name" value="SPERM ACROSOME MEMBRANE-ASSOCIATED PROTEIN 4"/>
    <property type="match status" value="1"/>
</dbReference>
<keyword evidence="2" id="KW-1003">Cell membrane</keyword>
<organism evidence="12 13">
    <name type="scientific">Esox lucius</name>
    <name type="common">Northern pike</name>
    <dbReference type="NCBI Taxonomy" id="8010"/>
    <lineage>
        <taxon>Eukaryota</taxon>
        <taxon>Metazoa</taxon>
        <taxon>Chordata</taxon>
        <taxon>Craniata</taxon>
        <taxon>Vertebrata</taxon>
        <taxon>Euteleostomi</taxon>
        <taxon>Actinopterygii</taxon>
        <taxon>Neopterygii</taxon>
        <taxon>Teleostei</taxon>
        <taxon>Protacanthopterygii</taxon>
        <taxon>Esociformes</taxon>
        <taxon>Esocidae</taxon>
        <taxon>Esox</taxon>
    </lineage>
</organism>
<dbReference type="PANTHER" id="PTHR47613:SF1">
    <property type="entry name" value="SPERM ACROSOME MEMBRANE-ASSOCIATED PROTEIN 4"/>
    <property type="match status" value="1"/>
</dbReference>
<dbReference type="InterPro" id="IPR046354">
    <property type="entry name" value="SPACA4/Bouncer"/>
</dbReference>
<evidence type="ECO:0000256" key="5">
    <source>
        <dbReference type="ARBA" id="ARBA00023136"/>
    </source>
</evidence>
<keyword evidence="6" id="KW-1015">Disulfide bond</keyword>
<keyword evidence="7" id="KW-0325">Glycoprotein</keyword>
<keyword evidence="3" id="KW-0336">GPI-anchor</keyword>
<feature type="domain" description="UPAR/Ly6" evidence="11">
    <location>
        <begin position="72"/>
        <end position="130"/>
    </location>
</feature>
<dbReference type="GeneTree" id="ENSGT00940000177161"/>
<accession>A0AAY5KJJ5</accession>
<keyword evidence="4" id="KW-0732">Signal</keyword>
<dbReference type="Pfam" id="PF00021">
    <property type="entry name" value="UPAR_LY6"/>
    <property type="match status" value="1"/>
</dbReference>
<evidence type="ECO:0000259" key="11">
    <source>
        <dbReference type="Pfam" id="PF00021"/>
    </source>
</evidence>
<dbReference type="SUPFAM" id="SSF57302">
    <property type="entry name" value="Snake toxin-like"/>
    <property type="match status" value="1"/>
</dbReference>
<comment type="subcellular location">
    <subcellularLocation>
        <location evidence="1">Cell membrane</location>
        <topology evidence="1">Lipid-anchor</topology>
        <topology evidence="1">GPI-anchor</topology>
    </subcellularLocation>
</comment>
<evidence type="ECO:0000256" key="7">
    <source>
        <dbReference type="ARBA" id="ARBA00023180"/>
    </source>
</evidence>
<dbReference type="AlphaFoldDB" id="A0AAY5KJJ5"/>
<evidence type="ECO:0000313" key="13">
    <source>
        <dbReference type="Proteomes" id="UP000265140"/>
    </source>
</evidence>
<dbReference type="CDD" id="cd23597">
    <property type="entry name" value="TFP_LU_ECD_Bncr"/>
    <property type="match status" value="1"/>
</dbReference>
<dbReference type="InterPro" id="IPR045860">
    <property type="entry name" value="Snake_toxin-like_sf"/>
</dbReference>
<evidence type="ECO:0000256" key="9">
    <source>
        <dbReference type="ARBA" id="ARBA00029446"/>
    </source>
</evidence>
<evidence type="ECO:0000256" key="10">
    <source>
        <dbReference type="SAM" id="Phobius"/>
    </source>
</evidence>
<protein>
    <recommendedName>
        <fullName evidence="11">UPAR/Ly6 domain-containing protein</fullName>
    </recommendedName>
</protein>
<dbReference type="GO" id="GO:0035036">
    <property type="term" value="P:sperm-egg recognition"/>
    <property type="evidence" value="ECO:0007669"/>
    <property type="project" value="TreeGrafter"/>
</dbReference>
<evidence type="ECO:0000256" key="8">
    <source>
        <dbReference type="ARBA" id="ARBA00023288"/>
    </source>
</evidence>
<evidence type="ECO:0000256" key="6">
    <source>
        <dbReference type="ARBA" id="ARBA00023157"/>
    </source>
</evidence>
<evidence type="ECO:0000256" key="4">
    <source>
        <dbReference type="ARBA" id="ARBA00022729"/>
    </source>
</evidence>
<reference evidence="12" key="2">
    <citation type="submission" date="2025-08" db="UniProtKB">
        <authorList>
            <consortium name="Ensembl"/>
        </authorList>
    </citation>
    <scope>IDENTIFICATION</scope>
</reference>
<evidence type="ECO:0000313" key="12">
    <source>
        <dbReference type="Ensembl" id="ENSELUP00000088455.1"/>
    </source>
</evidence>
<keyword evidence="5 10" id="KW-0472">Membrane</keyword>
<keyword evidence="13" id="KW-1185">Reference proteome</keyword>
<dbReference type="GO" id="GO:0098552">
    <property type="term" value="C:side of membrane"/>
    <property type="evidence" value="ECO:0007669"/>
    <property type="project" value="UniProtKB-KW"/>
</dbReference>
<evidence type="ECO:0000256" key="1">
    <source>
        <dbReference type="ARBA" id="ARBA00004609"/>
    </source>
</evidence>
<keyword evidence="8" id="KW-0449">Lipoprotein</keyword>
<reference evidence="12" key="3">
    <citation type="submission" date="2025-09" db="UniProtKB">
        <authorList>
            <consortium name="Ensembl"/>
        </authorList>
    </citation>
    <scope>IDENTIFICATION</scope>
</reference>
<keyword evidence="10" id="KW-1133">Transmembrane helix</keyword>
<sequence>MSRFTQFQGSSVAVKCPTHSSSYFKLNPQVFLSPALLGLALLLPAILCNDNLLCYYSPVMYRNKTFDLILSECPPTELCMKAHGRYGNHSALSSRGCVERSDCGRAHALRIRGTVYTMTYACCDYNYCNAGCRVAVKSLPFAVAIMSLLLIGL</sequence>
<comment type="similarity">
    <text evidence="9">Belongs to the SPACA4/bouncer family.</text>
</comment>
<evidence type="ECO:0000256" key="2">
    <source>
        <dbReference type="ARBA" id="ARBA00022475"/>
    </source>
</evidence>
<name>A0AAY5KJJ5_ESOLU</name>
<dbReference type="GO" id="GO:0005886">
    <property type="term" value="C:plasma membrane"/>
    <property type="evidence" value="ECO:0007669"/>
    <property type="project" value="UniProtKB-SubCell"/>
</dbReference>
<feature type="transmembrane region" description="Helical" evidence="10">
    <location>
        <begin position="31"/>
        <end position="56"/>
    </location>
</feature>
<evidence type="ECO:0000256" key="3">
    <source>
        <dbReference type="ARBA" id="ARBA00022622"/>
    </source>
</evidence>
<gene>
    <name evidence="12" type="primary">EPGN</name>
</gene>
<dbReference type="Proteomes" id="UP000265140">
    <property type="component" value="Chromosome 19"/>
</dbReference>
<reference evidence="12 13" key="1">
    <citation type="submission" date="2020-02" db="EMBL/GenBank/DDBJ databases">
        <title>Esox lucius (northern pike) genome, fEsoLuc1, primary haplotype.</title>
        <authorList>
            <person name="Myers G."/>
            <person name="Karagic N."/>
            <person name="Meyer A."/>
            <person name="Pippel M."/>
            <person name="Reichard M."/>
            <person name="Winkler S."/>
            <person name="Tracey A."/>
            <person name="Sims Y."/>
            <person name="Howe K."/>
            <person name="Rhie A."/>
            <person name="Formenti G."/>
            <person name="Durbin R."/>
            <person name="Fedrigo O."/>
            <person name="Jarvis E.D."/>
        </authorList>
    </citation>
    <scope>NUCLEOTIDE SEQUENCE [LARGE SCALE GENOMIC DNA]</scope>
</reference>
<dbReference type="InterPro" id="IPR016054">
    <property type="entry name" value="LY6_UPA_recep-like"/>
</dbReference>